<dbReference type="Proteomes" id="UP001321580">
    <property type="component" value="Unassembled WGS sequence"/>
</dbReference>
<feature type="transmembrane region" description="Helical" evidence="1">
    <location>
        <begin position="108"/>
        <end position="132"/>
    </location>
</feature>
<keyword evidence="1" id="KW-1133">Transmembrane helix</keyword>
<keyword evidence="1" id="KW-0472">Membrane</keyword>
<accession>A0ABT6XD39</accession>
<evidence type="ECO:0000313" key="3">
    <source>
        <dbReference type="Proteomes" id="UP001321580"/>
    </source>
</evidence>
<evidence type="ECO:0000256" key="1">
    <source>
        <dbReference type="SAM" id="Phobius"/>
    </source>
</evidence>
<proteinExistence type="predicted"/>
<sequence length="138" mass="14689">MSAAPVRPWLRDFRRPWLWLGIWLLMIGAVVATSLVSAQDLPPAPFDGVDKVEHFLAYLILAAYAVMLFQGRRAQSVAVAGLIGLGIGLEFAQGALTVSRQADSADALANALGALGGLVLGPTPAALALEWLDRRVTR</sequence>
<gene>
    <name evidence="2" type="ORF">QLQ15_02815</name>
</gene>
<dbReference type="PANTHER" id="PTHR28008">
    <property type="entry name" value="DOMAIN PROTEIN, PUTATIVE (AFU_ORTHOLOGUE AFUA_3G10980)-RELATED"/>
    <property type="match status" value="1"/>
</dbReference>
<comment type="caution">
    <text evidence="2">The sequence shown here is derived from an EMBL/GenBank/DDBJ whole genome shotgun (WGS) entry which is preliminary data.</text>
</comment>
<feature type="transmembrane region" description="Helical" evidence="1">
    <location>
        <begin position="54"/>
        <end position="70"/>
    </location>
</feature>
<evidence type="ECO:0000313" key="2">
    <source>
        <dbReference type="EMBL" id="MDI9237843.1"/>
    </source>
</evidence>
<dbReference type="RefSeq" id="WP_283211344.1">
    <property type="nucleotide sequence ID" value="NZ_JASGBI010000001.1"/>
</dbReference>
<keyword evidence="1" id="KW-0812">Transmembrane</keyword>
<name>A0ABT6XD39_9GAMM</name>
<feature type="transmembrane region" description="Helical" evidence="1">
    <location>
        <begin position="77"/>
        <end position="96"/>
    </location>
</feature>
<organism evidence="2 3">
    <name type="scientific">Lysobacter stagni</name>
    <dbReference type="NCBI Taxonomy" id="3045172"/>
    <lineage>
        <taxon>Bacteria</taxon>
        <taxon>Pseudomonadati</taxon>
        <taxon>Pseudomonadota</taxon>
        <taxon>Gammaproteobacteria</taxon>
        <taxon>Lysobacterales</taxon>
        <taxon>Lysobacteraceae</taxon>
        <taxon>Lysobacter</taxon>
    </lineage>
</organism>
<dbReference type="EMBL" id="JASGBI010000001">
    <property type="protein sequence ID" value="MDI9237843.1"/>
    <property type="molecule type" value="Genomic_DNA"/>
</dbReference>
<reference evidence="2 3" key="1">
    <citation type="submission" date="2023-05" db="EMBL/GenBank/DDBJ databases">
        <title>Lysobacter sp. strain LF1 Genome sequencing and assembly.</title>
        <authorList>
            <person name="Jung Y."/>
        </authorList>
    </citation>
    <scope>NUCLEOTIDE SEQUENCE [LARGE SCALE GENOMIC DNA]</scope>
    <source>
        <strain evidence="2 3">LF1</strain>
    </source>
</reference>
<keyword evidence="3" id="KW-1185">Reference proteome</keyword>
<protein>
    <submittedName>
        <fullName evidence="2">VanZ family protein</fullName>
    </submittedName>
</protein>
<dbReference type="PANTHER" id="PTHR28008:SF1">
    <property type="entry name" value="DOMAIN PROTEIN, PUTATIVE (AFU_ORTHOLOGUE AFUA_3G10980)-RELATED"/>
    <property type="match status" value="1"/>
</dbReference>